<dbReference type="InterPro" id="IPR010998">
    <property type="entry name" value="Integrase_recombinase_N"/>
</dbReference>
<proteinExistence type="predicted"/>
<keyword evidence="2 3" id="KW-0238">DNA-binding</keyword>
<evidence type="ECO:0000256" key="1">
    <source>
        <dbReference type="ARBA" id="ARBA00022908"/>
    </source>
</evidence>
<dbReference type="EMBL" id="VITN01000044">
    <property type="protein sequence ID" value="TWB09210.1"/>
    <property type="molecule type" value="Genomic_DNA"/>
</dbReference>
<dbReference type="GO" id="GO:0015074">
    <property type="term" value="P:DNA integration"/>
    <property type="evidence" value="ECO:0007669"/>
    <property type="project" value="UniProtKB-KW"/>
</dbReference>
<keyword evidence="1" id="KW-0229">DNA integration</keyword>
<evidence type="ECO:0000259" key="6">
    <source>
        <dbReference type="PROSITE" id="PS51900"/>
    </source>
</evidence>
<dbReference type="Gene3D" id="1.10.150.130">
    <property type="match status" value="1"/>
</dbReference>
<protein>
    <submittedName>
        <fullName evidence="7">Phage integrase family protein with SAM-like domain</fullName>
    </submittedName>
</protein>
<dbReference type="Proteomes" id="UP000319859">
    <property type="component" value="Unassembled WGS sequence"/>
</dbReference>
<evidence type="ECO:0000259" key="5">
    <source>
        <dbReference type="PROSITE" id="PS51898"/>
    </source>
</evidence>
<dbReference type="PROSITE" id="PS51900">
    <property type="entry name" value="CB"/>
    <property type="match status" value="1"/>
</dbReference>
<feature type="domain" description="Tyr recombinase" evidence="5">
    <location>
        <begin position="126"/>
        <end position="168"/>
    </location>
</feature>
<feature type="domain" description="Core-binding (CB)" evidence="6">
    <location>
        <begin position="20"/>
        <end position="111"/>
    </location>
</feature>
<evidence type="ECO:0000256" key="4">
    <source>
        <dbReference type="SAM" id="MobiDB-lite"/>
    </source>
</evidence>
<name>A0A560EIL4_9PROT</name>
<organism evidence="7 8">
    <name type="scientific">Nitrospirillum amazonense</name>
    <dbReference type="NCBI Taxonomy" id="28077"/>
    <lineage>
        <taxon>Bacteria</taxon>
        <taxon>Pseudomonadati</taxon>
        <taxon>Pseudomonadota</taxon>
        <taxon>Alphaproteobacteria</taxon>
        <taxon>Rhodospirillales</taxon>
        <taxon>Azospirillaceae</taxon>
        <taxon>Nitrospirillum</taxon>
    </lineage>
</organism>
<dbReference type="GO" id="GO:0003677">
    <property type="term" value="F:DNA binding"/>
    <property type="evidence" value="ECO:0007669"/>
    <property type="project" value="UniProtKB-UniRule"/>
</dbReference>
<feature type="region of interest" description="Disordered" evidence="4">
    <location>
        <begin position="1"/>
        <end position="20"/>
    </location>
</feature>
<evidence type="ECO:0000256" key="3">
    <source>
        <dbReference type="PROSITE-ProRule" id="PRU01248"/>
    </source>
</evidence>
<sequence>MPRKGEKRAKPPVGDGRDPDGLYQHLLRFNAWQAEKNYAARTIEGREANLRAFLAWAAERGLSRPQEITRPILERYQRHLFLYRQKNGQPLSARSQHARMTPVRAFFKWLARRNHILHNPASELELPRHILTVAEVEAVLAVPDLGTGLGLRDRAILEVLYSTGMRRM</sequence>
<evidence type="ECO:0000313" key="8">
    <source>
        <dbReference type="Proteomes" id="UP000319859"/>
    </source>
</evidence>
<reference evidence="7 8" key="1">
    <citation type="submission" date="2019-06" db="EMBL/GenBank/DDBJ databases">
        <title>Genomic Encyclopedia of Type Strains, Phase IV (KMG-V): Genome sequencing to study the core and pangenomes of soil and plant-associated prokaryotes.</title>
        <authorList>
            <person name="Whitman W."/>
        </authorList>
    </citation>
    <scope>NUCLEOTIDE SEQUENCE [LARGE SCALE GENOMIC DNA]</scope>
    <source>
        <strain evidence="7 8">BR 11880</strain>
    </source>
</reference>
<feature type="non-terminal residue" evidence="7">
    <location>
        <position position="168"/>
    </location>
</feature>
<evidence type="ECO:0000313" key="7">
    <source>
        <dbReference type="EMBL" id="TWB09210.1"/>
    </source>
</evidence>
<dbReference type="InterPro" id="IPR004107">
    <property type="entry name" value="Integrase_SAM-like_N"/>
</dbReference>
<dbReference type="RefSeq" id="WP_186457663.1">
    <property type="nucleotide sequence ID" value="NZ_VITN01000044.1"/>
</dbReference>
<dbReference type="InterPro" id="IPR044068">
    <property type="entry name" value="CB"/>
</dbReference>
<comment type="caution">
    <text evidence="7">The sequence shown here is derived from an EMBL/GenBank/DDBJ whole genome shotgun (WGS) entry which is preliminary data.</text>
</comment>
<dbReference type="Pfam" id="PF02899">
    <property type="entry name" value="Phage_int_SAM_1"/>
    <property type="match status" value="1"/>
</dbReference>
<gene>
    <name evidence="7" type="ORF">FBZ89_1448</name>
</gene>
<dbReference type="SUPFAM" id="SSF56349">
    <property type="entry name" value="DNA breaking-rejoining enzymes"/>
    <property type="match status" value="1"/>
</dbReference>
<dbReference type="InterPro" id="IPR011010">
    <property type="entry name" value="DNA_brk_join_enz"/>
</dbReference>
<dbReference type="InterPro" id="IPR002104">
    <property type="entry name" value="Integrase_catalytic"/>
</dbReference>
<evidence type="ECO:0000256" key="2">
    <source>
        <dbReference type="ARBA" id="ARBA00023125"/>
    </source>
</evidence>
<dbReference type="AlphaFoldDB" id="A0A560EIL4"/>
<dbReference type="PROSITE" id="PS51898">
    <property type="entry name" value="TYR_RECOMBINASE"/>
    <property type="match status" value="1"/>
</dbReference>
<accession>A0A560EIL4</accession>
<dbReference type="GO" id="GO:0006310">
    <property type="term" value="P:DNA recombination"/>
    <property type="evidence" value="ECO:0007669"/>
    <property type="project" value="InterPro"/>
</dbReference>